<evidence type="ECO:0000256" key="2">
    <source>
        <dbReference type="ARBA" id="ARBA00006555"/>
    </source>
</evidence>
<protein>
    <submittedName>
        <fullName evidence="12">TonB family protein</fullName>
    </submittedName>
</protein>
<evidence type="ECO:0000256" key="8">
    <source>
        <dbReference type="ARBA" id="ARBA00022989"/>
    </source>
</evidence>
<comment type="caution">
    <text evidence="12">The sequence shown here is derived from an EMBL/GenBank/DDBJ whole genome shotgun (WGS) entry which is preliminary data.</text>
</comment>
<dbReference type="PANTHER" id="PTHR33446">
    <property type="entry name" value="PROTEIN TONB-RELATED"/>
    <property type="match status" value="1"/>
</dbReference>
<dbReference type="Gene3D" id="3.30.1150.10">
    <property type="match status" value="1"/>
</dbReference>
<dbReference type="InterPro" id="IPR037682">
    <property type="entry name" value="TonB_C"/>
</dbReference>
<dbReference type="SUPFAM" id="SSF74653">
    <property type="entry name" value="TolA/TonB C-terminal domain"/>
    <property type="match status" value="1"/>
</dbReference>
<feature type="region of interest" description="Disordered" evidence="10">
    <location>
        <begin position="52"/>
        <end position="130"/>
    </location>
</feature>
<accession>A0ABV8CQG6</accession>
<keyword evidence="3" id="KW-0813">Transport</keyword>
<dbReference type="NCBIfam" id="TIGR01352">
    <property type="entry name" value="tonB_Cterm"/>
    <property type="match status" value="1"/>
</dbReference>
<feature type="compositionally biased region" description="Pro residues" evidence="10">
    <location>
        <begin position="58"/>
        <end position="71"/>
    </location>
</feature>
<keyword evidence="4" id="KW-1003">Cell membrane</keyword>
<dbReference type="EMBL" id="JBHSAF010000014">
    <property type="protein sequence ID" value="MFC3914363.1"/>
    <property type="molecule type" value="Genomic_DNA"/>
</dbReference>
<evidence type="ECO:0000256" key="1">
    <source>
        <dbReference type="ARBA" id="ARBA00004383"/>
    </source>
</evidence>
<keyword evidence="5" id="KW-0997">Cell inner membrane</keyword>
<sequence>MLTHRIWLAASVSIGVHIGLFALLSQAQAMPKVTLPPQAIAISVAMTTAARPTQAVQPPAPQPEPPKPQVKPKPEVVKKPVPAKKAQVKQVKPKQRVRKAPTPAKTVEPTPSTQAAKPVTPAHDTRAPKIGPKPVVAQQEHYPARYRGAQPAPEYPRLARRRGLEGTCIIEVVMNTRGDVIRLALKQSTGHSMLDNAALNAVRNWKFIAPTGISGPSKALVPVRFTLT</sequence>
<evidence type="ECO:0000256" key="4">
    <source>
        <dbReference type="ARBA" id="ARBA00022475"/>
    </source>
</evidence>
<evidence type="ECO:0000256" key="6">
    <source>
        <dbReference type="ARBA" id="ARBA00022692"/>
    </source>
</evidence>
<keyword evidence="7" id="KW-0653">Protein transport</keyword>
<name>A0ABV8CQG6_9GAMM</name>
<feature type="domain" description="TonB C-terminal" evidence="11">
    <location>
        <begin position="140"/>
        <end position="228"/>
    </location>
</feature>
<evidence type="ECO:0000256" key="10">
    <source>
        <dbReference type="SAM" id="MobiDB-lite"/>
    </source>
</evidence>
<evidence type="ECO:0000256" key="7">
    <source>
        <dbReference type="ARBA" id="ARBA00022927"/>
    </source>
</evidence>
<dbReference type="InterPro" id="IPR006260">
    <property type="entry name" value="TonB/TolA_C"/>
</dbReference>
<dbReference type="InterPro" id="IPR051045">
    <property type="entry name" value="TonB-dependent_transducer"/>
</dbReference>
<evidence type="ECO:0000256" key="3">
    <source>
        <dbReference type="ARBA" id="ARBA00022448"/>
    </source>
</evidence>
<keyword evidence="9" id="KW-0472">Membrane</keyword>
<gene>
    <name evidence="12" type="ORF">ACFOSS_12930</name>
</gene>
<dbReference type="RefSeq" id="WP_377153155.1">
    <property type="nucleotide sequence ID" value="NZ_JBHSAF010000014.1"/>
</dbReference>
<evidence type="ECO:0000313" key="13">
    <source>
        <dbReference type="Proteomes" id="UP001595692"/>
    </source>
</evidence>
<evidence type="ECO:0000256" key="9">
    <source>
        <dbReference type="ARBA" id="ARBA00023136"/>
    </source>
</evidence>
<dbReference type="PROSITE" id="PS52015">
    <property type="entry name" value="TONB_CTD"/>
    <property type="match status" value="1"/>
</dbReference>
<evidence type="ECO:0000259" key="11">
    <source>
        <dbReference type="PROSITE" id="PS52015"/>
    </source>
</evidence>
<comment type="similarity">
    <text evidence="2">Belongs to the TonB family.</text>
</comment>
<keyword evidence="6" id="KW-0812">Transmembrane</keyword>
<evidence type="ECO:0000256" key="5">
    <source>
        <dbReference type="ARBA" id="ARBA00022519"/>
    </source>
</evidence>
<dbReference type="Proteomes" id="UP001595692">
    <property type="component" value="Unassembled WGS sequence"/>
</dbReference>
<dbReference type="PANTHER" id="PTHR33446:SF2">
    <property type="entry name" value="PROTEIN TONB"/>
    <property type="match status" value="1"/>
</dbReference>
<evidence type="ECO:0000313" key="12">
    <source>
        <dbReference type="EMBL" id="MFC3914363.1"/>
    </source>
</evidence>
<proteinExistence type="inferred from homology"/>
<dbReference type="Pfam" id="PF03544">
    <property type="entry name" value="TonB_C"/>
    <property type="match status" value="1"/>
</dbReference>
<keyword evidence="8" id="KW-1133">Transmembrane helix</keyword>
<keyword evidence="13" id="KW-1185">Reference proteome</keyword>
<feature type="compositionally biased region" description="Low complexity" evidence="10">
    <location>
        <begin position="79"/>
        <end position="90"/>
    </location>
</feature>
<organism evidence="12 13">
    <name type="scientific">Pseudaeromonas sharmana</name>
    <dbReference type="NCBI Taxonomy" id="328412"/>
    <lineage>
        <taxon>Bacteria</taxon>
        <taxon>Pseudomonadati</taxon>
        <taxon>Pseudomonadota</taxon>
        <taxon>Gammaproteobacteria</taxon>
        <taxon>Aeromonadales</taxon>
        <taxon>Aeromonadaceae</taxon>
        <taxon>Pseudaeromonas</taxon>
    </lineage>
</organism>
<reference evidence="13" key="1">
    <citation type="journal article" date="2019" name="Int. J. Syst. Evol. Microbiol.">
        <title>The Global Catalogue of Microorganisms (GCM) 10K type strain sequencing project: providing services to taxonomists for standard genome sequencing and annotation.</title>
        <authorList>
            <consortium name="The Broad Institute Genomics Platform"/>
            <consortium name="The Broad Institute Genome Sequencing Center for Infectious Disease"/>
            <person name="Wu L."/>
            <person name="Ma J."/>
        </authorList>
    </citation>
    <scope>NUCLEOTIDE SEQUENCE [LARGE SCALE GENOMIC DNA]</scope>
    <source>
        <strain evidence="13">CCUG 54939</strain>
    </source>
</reference>
<comment type="subcellular location">
    <subcellularLocation>
        <location evidence="1">Cell inner membrane</location>
        <topology evidence="1">Single-pass membrane protein</topology>
        <orientation evidence="1">Periplasmic side</orientation>
    </subcellularLocation>
</comment>